<keyword evidence="4 6" id="KW-0697">Rotamase</keyword>
<dbReference type="SUPFAM" id="SSF54534">
    <property type="entry name" value="FKBP-like"/>
    <property type="match status" value="2"/>
</dbReference>
<reference evidence="12" key="1">
    <citation type="submission" date="2016-04" db="UniProtKB">
        <authorList>
            <consortium name="WormBaseParasite"/>
        </authorList>
    </citation>
    <scope>IDENTIFICATION</scope>
</reference>
<evidence type="ECO:0000256" key="6">
    <source>
        <dbReference type="PROSITE-ProRule" id="PRU00277"/>
    </source>
</evidence>
<proteinExistence type="predicted"/>
<keyword evidence="11" id="KW-1185">Reference proteome</keyword>
<dbReference type="Proteomes" id="UP000274756">
    <property type="component" value="Unassembled WGS sequence"/>
</dbReference>
<feature type="chain" id="PRO_5033730798" description="peptidylprolyl isomerase" evidence="7">
    <location>
        <begin position="18"/>
        <end position="269"/>
    </location>
</feature>
<dbReference type="InterPro" id="IPR046357">
    <property type="entry name" value="PPIase_dom_sf"/>
</dbReference>
<dbReference type="EMBL" id="UYYG01001217">
    <property type="protein sequence ID" value="VDN60472.1"/>
    <property type="molecule type" value="Genomic_DNA"/>
</dbReference>
<dbReference type="FunFam" id="3.10.50.40:FF:000006">
    <property type="entry name" value="Peptidyl-prolyl cis-trans isomerase"/>
    <property type="match status" value="1"/>
</dbReference>
<evidence type="ECO:0000259" key="8">
    <source>
        <dbReference type="PROSITE" id="PS50059"/>
    </source>
</evidence>
<dbReference type="AlphaFoldDB" id="A0A158Q5Y8"/>
<evidence type="ECO:0000256" key="3">
    <source>
        <dbReference type="ARBA" id="ARBA00022737"/>
    </source>
</evidence>
<reference evidence="9 11" key="2">
    <citation type="submission" date="2018-11" db="EMBL/GenBank/DDBJ databases">
        <authorList>
            <consortium name="Pathogen Informatics"/>
        </authorList>
    </citation>
    <scope>NUCLEOTIDE SEQUENCE [LARGE SCALE GENOMIC DNA]</scope>
</reference>
<sequence>MIKIFLPIIFLIANSICKDEEEATEKLKWKDDDGLEVKIIRRIKPEKCTIKSQPGDIVDQYYKLSDANGNEIGSNFGKKPYTFKLGAKQVIEGMDRAMAGMCIGEKRKVIIPSALGFGKEGRQSDSIESGQTLYYTVQLVNIFRPVPGPTWTDDDGLKIEVTHKIDEDKCRKSEAGDTIHQHYTLHLEDGTFVDSSYSRGAPFIFTLGAKQVIDGMDRAMTGMCEGERRKVRIPPALGYGDDGRSPSIPGKATLYFEIELHKLIKHSEL</sequence>
<evidence type="ECO:0000256" key="2">
    <source>
        <dbReference type="ARBA" id="ARBA00013194"/>
    </source>
</evidence>
<evidence type="ECO:0000313" key="9">
    <source>
        <dbReference type="EMBL" id="VDN60472.1"/>
    </source>
</evidence>
<evidence type="ECO:0000256" key="4">
    <source>
        <dbReference type="ARBA" id="ARBA00023110"/>
    </source>
</evidence>
<evidence type="ECO:0000256" key="1">
    <source>
        <dbReference type="ARBA" id="ARBA00000971"/>
    </source>
</evidence>
<dbReference type="STRING" id="318479.A0A158Q5Y8"/>
<evidence type="ECO:0000313" key="12">
    <source>
        <dbReference type="WBParaSite" id="DME_0000859801-mRNA-1"/>
    </source>
</evidence>
<keyword evidence="3" id="KW-0677">Repeat</keyword>
<evidence type="ECO:0000313" key="10">
    <source>
        <dbReference type="Proteomes" id="UP000038040"/>
    </source>
</evidence>
<feature type="domain" description="PPIase FKBP-type" evidence="8">
    <location>
        <begin position="176"/>
        <end position="264"/>
    </location>
</feature>
<dbReference type="InterPro" id="IPR001179">
    <property type="entry name" value="PPIase_FKBP_dom"/>
</dbReference>
<dbReference type="OrthoDB" id="77911at2759"/>
<comment type="catalytic activity">
    <reaction evidence="1 6">
        <text>[protein]-peptidylproline (omega=180) = [protein]-peptidylproline (omega=0)</text>
        <dbReference type="Rhea" id="RHEA:16237"/>
        <dbReference type="Rhea" id="RHEA-COMP:10747"/>
        <dbReference type="Rhea" id="RHEA-COMP:10748"/>
        <dbReference type="ChEBI" id="CHEBI:83833"/>
        <dbReference type="ChEBI" id="CHEBI:83834"/>
        <dbReference type="EC" id="5.2.1.8"/>
    </reaction>
</comment>
<gene>
    <name evidence="9" type="ORF">DME_LOCUS10445</name>
</gene>
<feature type="signal peptide" evidence="7">
    <location>
        <begin position="1"/>
        <end position="17"/>
    </location>
</feature>
<dbReference type="Pfam" id="PF00254">
    <property type="entry name" value="FKBP_C"/>
    <property type="match status" value="2"/>
</dbReference>
<dbReference type="PROSITE" id="PS50059">
    <property type="entry name" value="FKBP_PPIASE"/>
    <property type="match status" value="2"/>
</dbReference>
<dbReference type="GO" id="GO:0005783">
    <property type="term" value="C:endoplasmic reticulum"/>
    <property type="evidence" value="ECO:0007669"/>
    <property type="project" value="TreeGrafter"/>
</dbReference>
<organism evidence="10 12">
    <name type="scientific">Dracunculus medinensis</name>
    <name type="common">Guinea worm</name>
    <dbReference type="NCBI Taxonomy" id="318479"/>
    <lineage>
        <taxon>Eukaryota</taxon>
        <taxon>Metazoa</taxon>
        <taxon>Ecdysozoa</taxon>
        <taxon>Nematoda</taxon>
        <taxon>Chromadorea</taxon>
        <taxon>Rhabditida</taxon>
        <taxon>Spirurina</taxon>
        <taxon>Dracunculoidea</taxon>
        <taxon>Dracunculidae</taxon>
        <taxon>Dracunculus</taxon>
    </lineage>
</organism>
<keyword evidence="7" id="KW-0732">Signal</keyword>
<dbReference type="Gene3D" id="3.10.50.40">
    <property type="match status" value="2"/>
</dbReference>
<dbReference type="EC" id="5.2.1.8" evidence="2 6"/>
<keyword evidence="5 6" id="KW-0413">Isomerase</keyword>
<dbReference type="PANTHER" id="PTHR46046:SF6">
    <property type="entry name" value="PEPTIDYLPROLYL ISOMERASE"/>
    <property type="match status" value="1"/>
</dbReference>
<evidence type="ECO:0000313" key="11">
    <source>
        <dbReference type="Proteomes" id="UP000274756"/>
    </source>
</evidence>
<dbReference type="InterPro" id="IPR051989">
    <property type="entry name" value="FKBP-like_isomerase"/>
</dbReference>
<name>A0A158Q5Y8_DRAME</name>
<evidence type="ECO:0000256" key="7">
    <source>
        <dbReference type="SAM" id="SignalP"/>
    </source>
</evidence>
<evidence type="ECO:0000256" key="5">
    <source>
        <dbReference type="ARBA" id="ARBA00023235"/>
    </source>
</evidence>
<dbReference type="WBParaSite" id="DME_0000859801-mRNA-1">
    <property type="protein sequence ID" value="DME_0000859801-mRNA-1"/>
    <property type="gene ID" value="DME_0000859801"/>
</dbReference>
<dbReference type="PANTHER" id="PTHR46046">
    <property type="entry name" value="PEPTIDYLPROLYL ISOMERASE"/>
    <property type="match status" value="1"/>
</dbReference>
<dbReference type="Proteomes" id="UP000038040">
    <property type="component" value="Unplaced"/>
</dbReference>
<feature type="domain" description="PPIase FKBP-type" evidence="8">
    <location>
        <begin position="55"/>
        <end position="143"/>
    </location>
</feature>
<accession>A0A158Q5Y8</accession>
<protein>
    <recommendedName>
        <fullName evidence="2 6">peptidylprolyl isomerase</fullName>
        <ecNumber evidence="2 6">5.2.1.8</ecNumber>
    </recommendedName>
</protein>
<dbReference type="GO" id="GO:0003755">
    <property type="term" value="F:peptidyl-prolyl cis-trans isomerase activity"/>
    <property type="evidence" value="ECO:0007669"/>
    <property type="project" value="UniProtKB-KW"/>
</dbReference>